<keyword evidence="3" id="KW-1185">Reference proteome</keyword>
<evidence type="ECO:0000313" key="3">
    <source>
        <dbReference type="Proteomes" id="UP000237144"/>
    </source>
</evidence>
<accession>A0A2S5B6J2</accession>
<feature type="transmembrane region" description="Helical" evidence="1">
    <location>
        <begin position="210"/>
        <end position="230"/>
    </location>
</feature>
<protein>
    <recommendedName>
        <fullName evidence="4">Actin cortical patch SUR7/pH-response regulator PalI</fullName>
    </recommendedName>
</protein>
<sequence length="241" mass="25744">MVSLRLNNSPRVPSFWGPFALGAVLMLISTFSEPIWQNFYIVRGTAANTTVKVGAWGACTALRNTTGVNGPTSWCSDKHSGFDYYVELNTTGVQQFPTIADDAAILGTDAPANNRALVIGSGATSTYWLHVAAVITGGLACLSLIMKPSQLGSEQSRLFALQKSGILTILLAITACILSFVCFIVEIIVAIPARNKLNAIPGITGHLGNIQWFSLPSSVCMLVGILSVLLRSTVQHEYVDL</sequence>
<dbReference type="AlphaFoldDB" id="A0A2S5B6J2"/>
<evidence type="ECO:0000256" key="1">
    <source>
        <dbReference type="SAM" id="Phobius"/>
    </source>
</evidence>
<keyword evidence="1" id="KW-0472">Membrane</keyword>
<feature type="transmembrane region" description="Helical" evidence="1">
    <location>
        <begin position="12"/>
        <end position="31"/>
    </location>
</feature>
<dbReference type="EMBL" id="PJQD01000050">
    <property type="protein sequence ID" value="POY72331.1"/>
    <property type="molecule type" value="Genomic_DNA"/>
</dbReference>
<proteinExistence type="predicted"/>
<name>A0A2S5B6J2_9BASI</name>
<dbReference type="GO" id="GO:0005886">
    <property type="term" value="C:plasma membrane"/>
    <property type="evidence" value="ECO:0007669"/>
    <property type="project" value="InterPro"/>
</dbReference>
<evidence type="ECO:0000313" key="2">
    <source>
        <dbReference type="EMBL" id="POY72331.1"/>
    </source>
</evidence>
<comment type="caution">
    <text evidence="2">The sequence shown here is derived from an EMBL/GenBank/DDBJ whole genome shotgun (WGS) entry which is preliminary data.</text>
</comment>
<feature type="transmembrane region" description="Helical" evidence="1">
    <location>
        <begin position="166"/>
        <end position="190"/>
    </location>
</feature>
<evidence type="ECO:0008006" key="4">
    <source>
        <dbReference type="Google" id="ProtNLM"/>
    </source>
</evidence>
<dbReference type="Pfam" id="PF06687">
    <property type="entry name" value="SUR7"/>
    <property type="match status" value="1"/>
</dbReference>
<dbReference type="InterPro" id="IPR009571">
    <property type="entry name" value="SUR7/Rim9-like_fungi"/>
</dbReference>
<organism evidence="2 3">
    <name type="scientific">Rhodotorula taiwanensis</name>
    <dbReference type="NCBI Taxonomy" id="741276"/>
    <lineage>
        <taxon>Eukaryota</taxon>
        <taxon>Fungi</taxon>
        <taxon>Dikarya</taxon>
        <taxon>Basidiomycota</taxon>
        <taxon>Pucciniomycotina</taxon>
        <taxon>Microbotryomycetes</taxon>
        <taxon>Sporidiobolales</taxon>
        <taxon>Sporidiobolaceae</taxon>
        <taxon>Rhodotorula</taxon>
    </lineage>
</organism>
<dbReference type="Proteomes" id="UP000237144">
    <property type="component" value="Unassembled WGS sequence"/>
</dbReference>
<dbReference type="OrthoDB" id="2498133at2759"/>
<keyword evidence="1" id="KW-0812">Transmembrane</keyword>
<feature type="transmembrane region" description="Helical" evidence="1">
    <location>
        <begin position="127"/>
        <end position="145"/>
    </location>
</feature>
<reference evidence="2 3" key="1">
    <citation type="journal article" date="2018" name="Front. Microbiol.">
        <title>Prospects for Fungal Bioremediation of Acidic Radioactive Waste Sites: Characterization and Genome Sequence of Rhodotorula taiwanensis MD1149.</title>
        <authorList>
            <person name="Tkavc R."/>
            <person name="Matrosova V.Y."/>
            <person name="Grichenko O.E."/>
            <person name="Gostincar C."/>
            <person name="Volpe R.P."/>
            <person name="Klimenkova P."/>
            <person name="Gaidamakova E.K."/>
            <person name="Zhou C.E."/>
            <person name="Stewart B.J."/>
            <person name="Lyman M.G."/>
            <person name="Malfatti S.A."/>
            <person name="Rubinfeld B."/>
            <person name="Courtot M."/>
            <person name="Singh J."/>
            <person name="Dalgard C.L."/>
            <person name="Hamilton T."/>
            <person name="Frey K.G."/>
            <person name="Gunde-Cimerman N."/>
            <person name="Dugan L."/>
            <person name="Daly M.J."/>
        </authorList>
    </citation>
    <scope>NUCLEOTIDE SEQUENCE [LARGE SCALE GENOMIC DNA]</scope>
    <source>
        <strain evidence="2 3">MD1149</strain>
    </source>
</reference>
<gene>
    <name evidence="2" type="ORF">BMF94_4633</name>
</gene>
<keyword evidence="1" id="KW-1133">Transmembrane helix</keyword>